<evidence type="ECO:0000313" key="3">
    <source>
        <dbReference type="Proteomes" id="UP000765845"/>
    </source>
</evidence>
<comment type="caution">
    <text evidence="2">The sequence shown here is derived from an EMBL/GenBank/DDBJ whole genome shotgun (WGS) entry which is preliminary data.</text>
</comment>
<proteinExistence type="predicted"/>
<dbReference type="EMBL" id="JAAWWK010000003">
    <property type="protein sequence ID" value="NKI17799.1"/>
    <property type="molecule type" value="Genomic_DNA"/>
</dbReference>
<dbReference type="Proteomes" id="UP000765845">
    <property type="component" value="Unassembled WGS sequence"/>
</dbReference>
<sequence>MFKKIATVALGAGLISGPALADATGCGDACANNGLWGSAYVEQNIRYLDRFPDLMPAGYKLGLGTATARERFGSDRPIFGLLPPTAVLLRGEHISAASFGKGMIEAELAYRLKRRVDQPVASVAELRSLVDLVAPCFELPDLAPLGSEPGVFELVAGSVAASRFYIGAGVPVSTVDLDGIRVRLSYDGDTLADDKASSVMGGQWQALLALINNRVASGWSIDPEQWLLTGAIGGMYPLKEGVYKAKFDGLGKLKLEVAE</sequence>
<organism evidence="2 3">
    <name type="scientific">Spongiibacter thalassae</name>
    <dbReference type="NCBI Taxonomy" id="2721624"/>
    <lineage>
        <taxon>Bacteria</taxon>
        <taxon>Pseudomonadati</taxon>
        <taxon>Pseudomonadota</taxon>
        <taxon>Gammaproteobacteria</taxon>
        <taxon>Cellvibrionales</taxon>
        <taxon>Spongiibacteraceae</taxon>
        <taxon>Spongiibacter</taxon>
    </lineage>
</organism>
<dbReference type="InterPro" id="IPR036663">
    <property type="entry name" value="Fumarylacetoacetase_C_sf"/>
</dbReference>
<feature type="chain" id="PRO_5046678715" description="2-keto-4-pentenoate hydratase" evidence="1">
    <location>
        <begin position="22"/>
        <end position="259"/>
    </location>
</feature>
<reference evidence="2 3" key="1">
    <citation type="submission" date="2020-04" db="EMBL/GenBank/DDBJ databases">
        <authorList>
            <person name="Yoon J."/>
        </authorList>
    </citation>
    <scope>NUCLEOTIDE SEQUENCE [LARGE SCALE GENOMIC DNA]</scope>
    <source>
        <strain evidence="2 3">KMU-166</strain>
    </source>
</reference>
<evidence type="ECO:0000256" key="1">
    <source>
        <dbReference type="SAM" id="SignalP"/>
    </source>
</evidence>
<dbReference type="SUPFAM" id="SSF56529">
    <property type="entry name" value="FAH"/>
    <property type="match status" value="1"/>
</dbReference>
<accession>A0ABX1GHX4</accession>
<keyword evidence="3" id="KW-1185">Reference proteome</keyword>
<dbReference type="InterPro" id="IPR050772">
    <property type="entry name" value="Hydratase-Decarb/MhpD_sf"/>
</dbReference>
<dbReference type="PANTHER" id="PTHR30143">
    <property type="entry name" value="ACID HYDRATASE"/>
    <property type="match status" value="1"/>
</dbReference>
<feature type="signal peptide" evidence="1">
    <location>
        <begin position="1"/>
        <end position="21"/>
    </location>
</feature>
<dbReference type="Gene3D" id="3.90.850.10">
    <property type="entry name" value="Fumarylacetoacetase-like, C-terminal domain"/>
    <property type="match status" value="1"/>
</dbReference>
<protein>
    <recommendedName>
        <fullName evidence="4">2-keto-4-pentenoate hydratase</fullName>
    </recommendedName>
</protein>
<evidence type="ECO:0008006" key="4">
    <source>
        <dbReference type="Google" id="ProtNLM"/>
    </source>
</evidence>
<name>A0ABX1GHX4_9GAMM</name>
<dbReference type="RefSeq" id="WP_168450337.1">
    <property type="nucleotide sequence ID" value="NZ_JAAWWK010000003.1"/>
</dbReference>
<dbReference type="PANTHER" id="PTHR30143:SF0">
    <property type="entry name" value="2-KETO-4-PENTENOATE HYDRATASE"/>
    <property type="match status" value="1"/>
</dbReference>
<evidence type="ECO:0000313" key="2">
    <source>
        <dbReference type="EMBL" id="NKI17799.1"/>
    </source>
</evidence>
<gene>
    <name evidence="2" type="ORF">HCU74_10225</name>
</gene>
<keyword evidence="1" id="KW-0732">Signal</keyword>